<dbReference type="GO" id="GO:0046872">
    <property type="term" value="F:metal ion binding"/>
    <property type="evidence" value="ECO:0007669"/>
    <property type="project" value="UniProtKB-KW"/>
</dbReference>
<dbReference type="SFLD" id="SFLDG01118">
    <property type="entry name" value="activating_enzymes__group_2"/>
    <property type="match status" value="1"/>
</dbReference>
<keyword evidence="5" id="KW-0479">Metal-binding</keyword>
<feature type="domain" description="4Fe-4S ferredoxin-type" evidence="10">
    <location>
        <begin position="76"/>
        <end position="105"/>
    </location>
</feature>
<evidence type="ECO:0000256" key="4">
    <source>
        <dbReference type="ARBA" id="ARBA00022691"/>
    </source>
</evidence>
<evidence type="ECO:0000259" key="11">
    <source>
        <dbReference type="PROSITE" id="PS51918"/>
    </source>
</evidence>
<sequence length="305" mass="34255">MKLPAVINVQKFSVHDGHGIRTSIFFKGCLLSCWWCHNPESQSFDRELMFDPGKCTGCGLCVKACPHDAVTVGEDGHAHTSKGTCVTCGACLDWCPNECREIVGTQRYAVDELVQKALEDQQFYERSGGGVTLSGGECMIQDSDFMEELCRKLHFEGIDIAIDTCGYAPLGTYRRLLPYVDTWLYDIKMIDEERHIKYIGRSNDVVLRNLEFLAHNGASLNIRIPTIGTVNDDDESMLAIIEYLKSHVGMPPVNLLPYHTTGSSKYTRLGRPYLARDLQVPSEERMEHLKDLFLQHGFDNVQIGG</sequence>
<dbReference type="EMBL" id="JABBCP010000002">
    <property type="protein sequence ID" value="NMF55313.1"/>
    <property type="molecule type" value="Genomic_DNA"/>
</dbReference>
<dbReference type="SFLD" id="SFLDG01066">
    <property type="entry name" value="organic_radical-activating_enz"/>
    <property type="match status" value="1"/>
</dbReference>
<keyword evidence="3" id="KW-0004">4Fe-4S</keyword>
<dbReference type="RefSeq" id="WP_169277019.1">
    <property type="nucleotide sequence ID" value="NZ_JABBCP010000002.1"/>
</dbReference>
<dbReference type="SUPFAM" id="SSF54862">
    <property type="entry name" value="4Fe-4S ferredoxins"/>
    <property type="match status" value="1"/>
</dbReference>
<dbReference type="InterPro" id="IPR040074">
    <property type="entry name" value="BssD/PflA/YjjW"/>
</dbReference>
<proteinExistence type="inferred from homology"/>
<dbReference type="GO" id="GO:0016491">
    <property type="term" value="F:oxidoreductase activity"/>
    <property type="evidence" value="ECO:0007669"/>
    <property type="project" value="UniProtKB-KW"/>
</dbReference>
<keyword evidence="7" id="KW-0408">Iron</keyword>
<dbReference type="Pfam" id="PF04055">
    <property type="entry name" value="Radical_SAM"/>
    <property type="match status" value="1"/>
</dbReference>
<dbReference type="InterPro" id="IPR013785">
    <property type="entry name" value="Aldolase_TIM"/>
</dbReference>
<evidence type="ECO:0000256" key="3">
    <source>
        <dbReference type="ARBA" id="ARBA00022485"/>
    </source>
</evidence>
<comment type="caution">
    <text evidence="12">The sequence shown here is derived from an EMBL/GenBank/DDBJ whole genome shotgun (WGS) entry which is preliminary data.</text>
</comment>
<evidence type="ECO:0000256" key="2">
    <source>
        <dbReference type="ARBA" id="ARBA00009777"/>
    </source>
</evidence>
<evidence type="ECO:0000256" key="9">
    <source>
        <dbReference type="ARBA" id="ARBA00047365"/>
    </source>
</evidence>
<evidence type="ECO:0000259" key="10">
    <source>
        <dbReference type="PROSITE" id="PS51379"/>
    </source>
</evidence>
<dbReference type="SFLD" id="SFLDS00029">
    <property type="entry name" value="Radical_SAM"/>
    <property type="match status" value="1"/>
</dbReference>
<feature type="domain" description="Radical SAM core" evidence="11">
    <location>
        <begin position="15"/>
        <end position="299"/>
    </location>
</feature>
<keyword evidence="6" id="KW-0560">Oxidoreductase</keyword>
<evidence type="ECO:0000313" key="13">
    <source>
        <dbReference type="Proteomes" id="UP000546970"/>
    </source>
</evidence>
<dbReference type="GO" id="GO:0051539">
    <property type="term" value="F:4 iron, 4 sulfur cluster binding"/>
    <property type="evidence" value="ECO:0007669"/>
    <property type="project" value="UniProtKB-KW"/>
</dbReference>
<dbReference type="PIRSF" id="PIRSF000371">
    <property type="entry name" value="PFL_act_enz"/>
    <property type="match status" value="1"/>
</dbReference>
<evidence type="ECO:0000256" key="1">
    <source>
        <dbReference type="ARBA" id="ARBA00001966"/>
    </source>
</evidence>
<dbReference type="InterPro" id="IPR017896">
    <property type="entry name" value="4Fe4S_Fe-S-bd"/>
</dbReference>
<comment type="catalytic activity">
    <reaction evidence="9">
        <text>glycyl-[protein] + reduced [flavodoxin] + S-adenosyl-L-methionine = glycin-2-yl radical-[protein] + semiquinone [flavodoxin] + 5'-deoxyadenosine + L-methionine + H(+)</text>
        <dbReference type="Rhea" id="RHEA:61976"/>
        <dbReference type="Rhea" id="RHEA-COMP:10622"/>
        <dbReference type="Rhea" id="RHEA-COMP:14480"/>
        <dbReference type="Rhea" id="RHEA-COMP:15993"/>
        <dbReference type="Rhea" id="RHEA-COMP:15994"/>
        <dbReference type="ChEBI" id="CHEBI:15378"/>
        <dbReference type="ChEBI" id="CHEBI:17319"/>
        <dbReference type="ChEBI" id="CHEBI:29947"/>
        <dbReference type="ChEBI" id="CHEBI:32722"/>
        <dbReference type="ChEBI" id="CHEBI:57618"/>
        <dbReference type="ChEBI" id="CHEBI:57844"/>
        <dbReference type="ChEBI" id="CHEBI:59789"/>
        <dbReference type="ChEBI" id="CHEBI:140311"/>
    </reaction>
</comment>
<evidence type="ECO:0000256" key="6">
    <source>
        <dbReference type="ARBA" id="ARBA00023002"/>
    </source>
</evidence>
<dbReference type="InterPro" id="IPR017900">
    <property type="entry name" value="4Fe4S_Fe_S_CS"/>
</dbReference>
<dbReference type="PANTHER" id="PTHR30352:SF4">
    <property type="entry name" value="PYRUVATE FORMATE-LYASE 2-ACTIVATING ENZYME"/>
    <property type="match status" value="1"/>
</dbReference>
<reference evidence="12 13" key="1">
    <citation type="submission" date="2020-04" db="EMBL/GenBank/DDBJ databases">
        <title>Collinsella sp. KGMB02528 nov., an anaerobic actinobacterium isolated from human feces.</title>
        <authorList>
            <person name="Han K.-I."/>
            <person name="Eom M.K."/>
            <person name="Kim J.-S."/>
            <person name="Lee K.C."/>
            <person name="Suh M.K."/>
            <person name="Park S.-H."/>
            <person name="Lee J.H."/>
            <person name="Kang S.W."/>
            <person name="Park J.-E."/>
            <person name="Oh B.S."/>
            <person name="Yu S.Y."/>
            <person name="Choi S.-H."/>
            <person name="Lee D.H."/>
            <person name="Yoon H."/>
            <person name="Kim B.-Y."/>
            <person name="Lee J.H."/>
            <person name="Lee J.-S."/>
        </authorList>
    </citation>
    <scope>NUCLEOTIDE SEQUENCE [LARGE SCALE GENOMIC DNA]</scope>
    <source>
        <strain evidence="12 13">KGMB02528</strain>
    </source>
</reference>
<evidence type="ECO:0000256" key="7">
    <source>
        <dbReference type="ARBA" id="ARBA00023004"/>
    </source>
</evidence>
<keyword evidence="13" id="KW-1185">Reference proteome</keyword>
<evidence type="ECO:0000256" key="8">
    <source>
        <dbReference type="ARBA" id="ARBA00023014"/>
    </source>
</evidence>
<dbReference type="SUPFAM" id="SSF102114">
    <property type="entry name" value="Radical SAM enzymes"/>
    <property type="match status" value="1"/>
</dbReference>
<dbReference type="Pfam" id="PF00037">
    <property type="entry name" value="Fer4"/>
    <property type="match status" value="1"/>
</dbReference>
<dbReference type="InterPro" id="IPR012839">
    <property type="entry name" value="Organic_radical_activase"/>
</dbReference>
<dbReference type="Gene3D" id="3.30.70.20">
    <property type="match status" value="1"/>
</dbReference>
<evidence type="ECO:0000313" key="12">
    <source>
        <dbReference type="EMBL" id="NMF55313.1"/>
    </source>
</evidence>
<dbReference type="NCBIfam" id="TIGR02494">
    <property type="entry name" value="PFLE_PFLC"/>
    <property type="match status" value="1"/>
</dbReference>
<dbReference type="InterPro" id="IPR034457">
    <property type="entry name" value="Organic_radical-activating"/>
</dbReference>
<dbReference type="InterPro" id="IPR007197">
    <property type="entry name" value="rSAM"/>
</dbReference>
<dbReference type="Gene3D" id="3.20.20.70">
    <property type="entry name" value="Aldolase class I"/>
    <property type="match status" value="1"/>
</dbReference>
<organism evidence="12 13">
    <name type="scientific">Collinsella acetigenes</name>
    <dbReference type="NCBI Taxonomy" id="2713419"/>
    <lineage>
        <taxon>Bacteria</taxon>
        <taxon>Bacillati</taxon>
        <taxon>Actinomycetota</taxon>
        <taxon>Coriobacteriia</taxon>
        <taxon>Coriobacteriales</taxon>
        <taxon>Coriobacteriaceae</taxon>
        <taxon>Collinsella</taxon>
    </lineage>
</organism>
<gene>
    <name evidence="12" type="ORF">HF320_03040</name>
</gene>
<protein>
    <submittedName>
        <fullName evidence="12">Glycyl-radical enzyme activating protein</fullName>
    </submittedName>
</protein>
<comment type="similarity">
    <text evidence="2">Belongs to the organic radical-activating enzymes family.</text>
</comment>
<keyword evidence="8" id="KW-0411">Iron-sulfur</keyword>
<dbReference type="PROSITE" id="PS00198">
    <property type="entry name" value="4FE4S_FER_1"/>
    <property type="match status" value="2"/>
</dbReference>
<feature type="domain" description="4Fe-4S ferredoxin-type" evidence="10">
    <location>
        <begin position="46"/>
        <end position="75"/>
    </location>
</feature>
<dbReference type="PROSITE" id="PS01087">
    <property type="entry name" value="RADICAL_ACTIVATING"/>
    <property type="match status" value="1"/>
</dbReference>
<dbReference type="Proteomes" id="UP000546970">
    <property type="component" value="Unassembled WGS sequence"/>
</dbReference>
<evidence type="ECO:0000256" key="5">
    <source>
        <dbReference type="ARBA" id="ARBA00022723"/>
    </source>
</evidence>
<dbReference type="InterPro" id="IPR001989">
    <property type="entry name" value="Radical_activat_CS"/>
</dbReference>
<keyword evidence="4" id="KW-0949">S-adenosyl-L-methionine</keyword>
<dbReference type="AlphaFoldDB" id="A0A7X9UBA3"/>
<dbReference type="InterPro" id="IPR058240">
    <property type="entry name" value="rSAM_sf"/>
</dbReference>
<dbReference type="PROSITE" id="PS51918">
    <property type="entry name" value="RADICAL_SAM"/>
    <property type="match status" value="1"/>
</dbReference>
<dbReference type="CDD" id="cd01335">
    <property type="entry name" value="Radical_SAM"/>
    <property type="match status" value="1"/>
</dbReference>
<name>A0A7X9UBA3_9ACTN</name>
<dbReference type="PROSITE" id="PS51379">
    <property type="entry name" value="4FE4S_FER_2"/>
    <property type="match status" value="2"/>
</dbReference>
<accession>A0A7X9UBA3</accession>
<dbReference type="PANTHER" id="PTHR30352">
    <property type="entry name" value="PYRUVATE FORMATE-LYASE-ACTIVATING ENZYME"/>
    <property type="match status" value="1"/>
</dbReference>
<comment type="cofactor">
    <cofactor evidence="1">
        <name>[4Fe-4S] cluster</name>
        <dbReference type="ChEBI" id="CHEBI:49883"/>
    </cofactor>
</comment>